<organism evidence="2 3">
    <name type="scientific">Cronobacter sakazakii (strain ATCC BAA-894)</name>
    <name type="common">Enterobacter sakazakii</name>
    <dbReference type="NCBI Taxonomy" id="290339"/>
    <lineage>
        <taxon>Bacteria</taxon>
        <taxon>Pseudomonadati</taxon>
        <taxon>Pseudomonadota</taxon>
        <taxon>Gammaproteobacteria</taxon>
        <taxon>Enterobacterales</taxon>
        <taxon>Enterobacteriaceae</taxon>
        <taxon>Cronobacter</taxon>
    </lineage>
</organism>
<accession>A7MI09</accession>
<proteinExistence type="predicted"/>
<dbReference type="HOGENOM" id="CLU_2355031_0_0_6"/>
<keyword evidence="3" id="KW-1185">Reference proteome</keyword>
<dbReference type="EMBL" id="CP000783">
    <property type="protein sequence ID" value="ABU75877.1"/>
    <property type="molecule type" value="Genomic_DNA"/>
</dbReference>
<dbReference type="Proteomes" id="UP000000260">
    <property type="component" value="Chromosome"/>
</dbReference>
<evidence type="ECO:0000256" key="1">
    <source>
        <dbReference type="SAM" id="MobiDB-lite"/>
    </source>
</evidence>
<evidence type="ECO:0000313" key="2">
    <source>
        <dbReference type="EMBL" id="ABU75877.1"/>
    </source>
</evidence>
<feature type="compositionally biased region" description="Basic and acidic residues" evidence="1">
    <location>
        <begin position="62"/>
        <end position="74"/>
    </location>
</feature>
<dbReference type="KEGG" id="esa:ESA_00593"/>
<gene>
    <name evidence="2" type="ordered locus">ESA_00593</name>
</gene>
<name>A7MI09_CROS8</name>
<protein>
    <submittedName>
        <fullName evidence="2">Uncharacterized protein</fullName>
    </submittedName>
</protein>
<dbReference type="AlphaFoldDB" id="A7MI09"/>
<reference evidence="2 3" key="1">
    <citation type="journal article" date="2010" name="PLoS ONE">
        <title>Genome sequence of Cronobacter sakazakii BAA-894 and comparative genomic hybridization analysis with other Cronobacter species.</title>
        <authorList>
            <person name="Kucerova E."/>
            <person name="Clifton S.W."/>
            <person name="Xia X.Q."/>
            <person name="Long F."/>
            <person name="Porwollik S."/>
            <person name="Fulton L."/>
            <person name="Fronick C."/>
            <person name="Minx P."/>
            <person name="Kyung K."/>
            <person name="Warren W."/>
            <person name="Fulton R."/>
            <person name="Feng D."/>
            <person name="Wollam A."/>
            <person name="Shah N."/>
            <person name="Bhonagiri V."/>
            <person name="Nash W.E."/>
            <person name="Hallsworth-Pepin K."/>
            <person name="Wilson R.K."/>
            <person name="McClelland M."/>
            <person name="Forsythe S.J."/>
        </authorList>
    </citation>
    <scope>NUCLEOTIDE SEQUENCE [LARGE SCALE GENOMIC DNA]</scope>
    <source>
        <strain evidence="2 3">ATCC BAA-894</strain>
    </source>
</reference>
<sequence>MIRILINRLRSPQRGSEDWGCLIRKILDVVIISFNYAIYRVYGERRVNAAQTQAGRHSGTRKIFERKKGREETYKTPFPGSAGEEALNRASEVSGG</sequence>
<evidence type="ECO:0000313" key="3">
    <source>
        <dbReference type="Proteomes" id="UP000000260"/>
    </source>
</evidence>
<feature type="region of interest" description="Disordered" evidence="1">
    <location>
        <begin position="50"/>
        <end position="96"/>
    </location>
</feature>